<reference evidence="2" key="1">
    <citation type="submission" date="2020-01" db="EMBL/GenBank/DDBJ databases">
        <title>Insect and environment-associated Actinomycetes.</title>
        <authorList>
            <person name="Currrie C."/>
            <person name="Chevrette M."/>
            <person name="Carlson C."/>
            <person name="Stubbendieck R."/>
            <person name="Wendt-Pienkowski E."/>
        </authorList>
    </citation>
    <scope>NUCLEOTIDE SEQUENCE</scope>
    <source>
        <strain evidence="2">SID505</strain>
    </source>
</reference>
<evidence type="ECO:0000313" key="2">
    <source>
        <dbReference type="EMBL" id="NEB89013.1"/>
    </source>
</evidence>
<gene>
    <name evidence="2" type="ORF">G3I43_33345</name>
</gene>
<dbReference type="AlphaFoldDB" id="A0A6G3T1L1"/>
<evidence type="ECO:0000256" key="1">
    <source>
        <dbReference type="SAM" id="MobiDB-lite"/>
    </source>
</evidence>
<sequence length="275" mass="29189">MNQPDLSTQVGHLRQLGTDFGDLHYQILYLDVARDHPALHTLSTLFYRAQGLAARLTAQVSYLDGSPYVQVPGSRESLDALRAAIGTASVAAADLAHALAANPLYGTSFSGPGANDAQFHEQQRAESAPVLAEHLQESAQQLDLCSTVCHYVAHGIARDTAPEAAAVVLPSPVKLTSDQYEALAALAKGGARLGVRDRSMYIATVDDTPVTTANFRRLDELGLIHHDISVPLAQGRDVMVTEDGHRALAHRPQTAPPGPVAAPGPTTASSRASRR</sequence>
<proteinExistence type="predicted"/>
<comment type="caution">
    <text evidence="2">The sequence shown here is derived from an EMBL/GenBank/DDBJ whole genome shotgun (WGS) entry which is preliminary data.</text>
</comment>
<accession>A0A6G3T1L1</accession>
<dbReference type="EMBL" id="JAAGMK010000946">
    <property type="protein sequence ID" value="NEB89013.1"/>
    <property type="molecule type" value="Genomic_DNA"/>
</dbReference>
<feature type="region of interest" description="Disordered" evidence="1">
    <location>
        <begin position="249"/>
        <end position="275"/>
    </location>
</feature>
<name>A0A6G3T1L1_STRAQ</name>
<protein>
    <submittedName>
        <fullName evidence="2">Uncharacterized protein</fullName>
    </submittedName>
</protein>
<dbReference type="RefSeq" id="WP_164260581.1">
    <property type="nucleotide sequence ID" value="NZ_JAAGMK010000946.1"/>
</dbReference>
<organism evidence="2">
    <name type="scientific">Streptomyces anulatus</name>
    <name type="common">Streptomyces chrysomallus</name>
    <dbReference type="NCBI Taxonomy" id="1892"/>
    <lineage>
        <taxon>Bacteria</taxon>
        <taxon>Bacillati</taxon>
        <taxon>Actinomycetota</taxon>
        <taxon>Actinomycetes</taxon>
        <taxon>Kitasatosporales</taxon>
        <taxon>Streptomycetaceae</taxon>
        <taxon>Streptomyces</taxon>
    </lineage>
</organism>